<reference evidence="1" key="1">
    <citation type="submission" date="2019-08" db="EMBL/GenBank/DDBJ databases">
        <authorList>
            <person name="Kucharzyk K."/>
            <person name="Murdoch R.W."/>
            <person name="Higgins S."/>
            <person name="Loffler F."/>
        </authorList>
    </citation>
    <scope>NUCLEOTIDE SEQUENCE</scope>
</reference>
<dbReference type="EMBL" id="VSSQ01100345">
    <property type="protein sequence ID" value="MPN42544.1"/>
    <property type="molecule type" value="Genomic_DNA"/>
</dbReference>
<gene>
    <name evidence="1" type="ORF">SDC9_190101</name>
</gene>
<sequence>MSYVNLISADVSSTPSCHKTPFLSLKVMVLPSLDTVGKASATSGDRFKFLSYFKSDEYIKSQISLDAVSECIKGTKHKGSLKSARIKIP</sequence>
<protein>
    <submittedName>
        <fullName evidence="1">Uncharacterized protein</fullName>
    </submittedName>
</protein>
<dbReference type="AlphaFoldDB" id="A0A645I250"/>
<organism evidence="1">
    <name type="scientific">bioreactor metagenome</name>
    <dbReference type="NCBI Taxonomy" id="1076179"/>
    <lineage>
        <taxon>unclassified sequences</taxon>
        <taxon>metagenomes</taxon>
        <taxon>ecological metagenomes</taxon>
    </lineage>
</organism>
<proteinExistence type="predicted"/>
<name>A0A645I250_9ZZZZ</name>
<comment type="caution">
    <text evidence="1">The sequence shown here is derived from an EMBL/GenBank/DDBJ whole genome shotgun (WGS) entry which is preliminary data.</text>
</comment>
<accession>A0A645I250</accession>
<evidence type="ECO:0000313" key="1">
    <source>
        <dbReference type="EMBL" id="MPN42544.1"/>
    </source>
</evidence>